<dbReference type="EMBL" id="JAKIXB020000007">
    <property type="protein sequence ID" value="KAL1606979.1"/>
    <property type="molecule type" value="Genomic_DNA"/>
</dbReference>
<name>A0ABR3RRC7_9PLEO</name>
<evidence type="ECO:0000256" key="2">
    <source>
        <dbReference type="SAM" id="SignalP"/>
    </source>
</evidence>
<feature type="chain" id="PRO_5047090227" evidence="2">
    <location>
        <begin position="19"/>
        <end position="193"/>
    </location>
</feature>
<comment type="caution">
    <text evidence="3">The sequence shown here is derived from an EMBL/GenBank/DDBJ whole genome shotgun (WGS) entry which is preliminary data.</text>
</comment>
<feature type="signal peptide" evidence="2">
    <location>
        <begin position="1"/>
        <end position="18"/>
    </location>
</feature>
<accession>A0ABR3RRC7</accession>
<protein>
    <submittedName>
        <fullName evidence="3">Uncharacterized protein</fullName>
    </submittedName>
</protein>
<feature type="region of interest" description="Disordered" evidence="1">
    <location>
        <begin position="71"/>
        <end position="193"/>
    </location>
</feature>
<feature type="compositionally biased region" description="Acidic residues" evidence="1">
    <location>
        <begin position="81"/>
        <end position="106"/>
    </location>
</feature>
<reference evidence="3 4" key="1">
    <citation type="submission" date="2024-02" db="EMBL/GenBank/DDBJ databases">
        <title>De novo assembly and annotation of 12 fungi associated with fruit tree decline syndrome in Ontario, Canada.</title>
        <authorList>
            <person name="Sulman M."/>
            <person name="Ellouze W."/>
            <person name="Ilyukhin E."/>
        </authorList>
    </citation>
    <scope>NUCLEOTIDE SEQUENCE [LARGE SCALE GENOMIC DNA]</scope>
    <source>
        <strain evidence="3 4">M97-236</strain>
    </source>
</reference>
<keyword evidence="2" id="KW-0732">Signal</keyword>
<dbReference type="Proteomes" id="UP001521222">
    <property type="component" value="Unassembled WGS sequence"/>
</dbReference>
<evidence type="ECO:0000256" key="1">
    <source>
        <dbReference type="SAM" id="MobiDB-lite"/>
    </source>
</evidence>
<proteinExistence type="predicted"/>
<keyword evidence="4" id="KW-1185">Reference proteome</keyword>
<sequence length="193" mass="20264">MKIEYSLLTLLSASMVAAAPAPFVVTDSAVATGTENAGVPVTGLDRRQQVSVYGFRKRTLELRDALLAARGQRQNQAANDANEDDAEDAEDAQENAQEDAAAEDEQAAGNGKGKGNNEQAAAPLTPPEAPAAPSNTTESAEEAAAQDQAAADQAAQEQAKQEAKQQAKQQEAEAKQAQQEQKVYTPAPFVKLS</sequence>
<feature type="compositionally biased region" description="Basic and acidic residues" evidence="1">
    <location>
        <begin position="159"/>
        <end position="174"/>
    </location>
</feature>
<gene>
    <name evidence="3" type="ORF">SLS59_002681</name>
</gene>
<organism evidence="3 4">
    <name type="scientific">Nothophoma quercina</name>
    <dbReference type="NCBI Taxonomy" id="749835"/>
    <lineage>
        <taxon>Eukaryota</taxon>
        <taxon>Fungi</taxon>
        <taxon>Dikarya</taxon>
        <taxon>Ascomycota</taxon>
        <taxon>Pezizomycotina</taxon>
        <taxon>Dothideomycetes</taxon>
        <taxon>Pleosporomycetidae</taxon>
        <taxon>Pleosporales</taxon>
        <taxon>Pleosporineae</taxon>
        <taxon>Didymellaceae</taxon>
        <taxon>Nothophoma</taxon>
    </lineage>
</organism>
<evidence type="ECO:0000313" key="3">
    <source>
        <dbReference type="EMBL" id="KAL1606979.1"/>
    </source>
</evidence>
<feature type="compositionally biased region" description="Low complexity" evidence="1">
    <location>
        <begin position="142"/>
        <end position="158"/>
    </location>
</feature>
<evidence type="ECO:0000313" key="4">
    <source>
        <dbReference type="Proteomes" id="UP001521222"/>
    </source>
</evidence>